<evidence type="ECO:0000313" key="3">
    <source>
        <dbReference type="Proteomes" id="UP000298663"/>
    </source>
</evidence>
<keyword evidence="3" id="KW-1185">Reference proteome</keyword>
<evidence type="ECO:0000313" key="2">
    <source>
        <dbReference type="EMBL" id="TMS32698.1"/>
    </source>
</evidence>
<gene>
    <name evidence="2" type="ORF">L596_000505</name>
</gene>
<reference evidence="2 3" key="2">
    <citation type="journal article" date="2019" name="G3 (Bethesda)">
        <title>Hybrid Assembly of the Genome of the Entomopathogenic Nematode Steinernema carpocapsae Identifies the X-Chromosome.</title>
        <authorList>
            <person name="Serra L."/>
            <person name="Macchietto M."/>
            <person name="Macias-Munoz A."/>
            <person name="McGill C.J."/>
            <person name="Rodriguez I.M."/>
            <person name="Rodriguez B."/>
            <person name="Murad R."/>
            <person name="Mortazavi A."/>
        </authorList>
    </citation>
    <scope>NUCLEOTIDE SEQUENCE [LARGE SCALE GENOMIC DNA]</scope>
    <source>
        <strain evidence="2 3">ALL</strain>
    </source>
</reference>
<dbReference type="AlphaFoldDB" id="A0A4U8UMJ9"/>
<name>A0A4U8UMJ9_STECR</name>
<dbReference type="PROSITE" id="PS50181">
    <property type="entry name" value="FBOX"/>
    <property type="match status" value="1"/>
</dbReference>
<proteinExistence type="predicted"/>
<comment type="caution">
    <text evidence="2">The sequence shown here is derived from an EMBL/GenBank/DDBJ whole genome shotgun (WGS) entry which is preliminary data.</text>
</comment>
<dbReference type="EMBL" id="AZBU02000001">
    <property type="protein sequence ID" value="TMS32698.1"/>
    <property type="molecule type" value="Genomic_DNA"/>
</dbReference>
<evidence type="ECO:0000259" key="1">
    <source>
        <dbReference type="PROSITE" id="PS50181"/>
    </source>
</evidence>
<organism evidence="2 3">
    <name type="scientific">Steinernema carpocapsae</name>
    <name type="common">Entomopathogenic nematode</name>
    <dbReference type="NCBI Taxonomy" id="34508"/>
    <lineage>
        <taxon>Eukaryota</taxon>
        <taxon>Metazoa</taxon>
        <taxon>Ecdysozoa</taxon>
        <taxon>Nematoda</taxon>
        <taxon>Chromadorea</taxon>
        <taxon>Rhabditida</taxon>
        <taxon>Tylenchina</taxon>
        <taxon>Panagrolaimomorpha</taxon>
        <taxon>Strongyloidoidea</taxon>
        <taxon>Steinernematidae</taxon>
        <taxon>Steinernema</taxon>
    </lineage>
</organism>
<accession>A0A4U8UMJ9</accession>
<reference evidence="2 3" key="1">
    <citation type="journal article" date="2015" name="Genome Biol.">
        <title>Comparative genomics of Steinernema reveals deeply conserved gene regulatory networks.</title>
        <authorList>
            <person name="Dillman A.R."/>
            <person name="Macchietto M."/>
            <person name="Porter C.F."/>
            <person name="Rogers A."/>
            <person name="Williams B."/>
            <person name="Antoshechkin I."/>
            <person name="Lee M.M."/>
            <person name="Goodwin Z."/>
            <person name="Lu X."/>
            <person name="Lewis E.E."/>
            <person name="Goodrich-Blair H."/>
            <person name="Stock S.P."/>
            <person name="Adams B.J."/>
            <person name="Sternberg P.W."/>
            <person name="Mortazavi A."/>
        </authorList>
    </citation>
    <scope>NUCLEOTIDE SEQUENCE [LARGE SCALE GENOMIC DNA]</scope>
    <source>
        <strain evidence="2 3">ALL</strain>
    </source>
</reference>
<dbReference type="Proteomes" id="UP000298663">
    <property type="component" value="Unassembled WGS sequence"/>
</dbReference>
<feature type="domain" description="F-box" evidence="1">
    <location>
        <begin position="1"/>
        <end position="49"/>
    </location>
</feature>
<sequence length="297" mass="34388">MPSSRLPEAAVLEIGKHLPLRDLLEMRKLSHRIKLIVERSIRDQGLAPIEVIMHQYKDVFVVANEPIGSVETRTIREKEQLEEEDYMPAPFTTIDVFIAGLEFNPSNERMADVVKVLGLRSARKVAKFALKFSRAQLSPEHLAVLNLLRSKPLESLVLEWRPEDAGYNEDLQSDLEALDSLFQGLRGTLEEVNIKGPFNATELVRWLNTEKMREVHFQPLHNDRLALDYPEIPLDSLISCLRENPRQCFFEFLWSERKDLTDIGLYRTGNEPWSLQMKTTPSRTVICCRRLMRSHRV</sequence>
<dbReference type="InterPro" id="IPR001810">
    <property type="entry name" value="F-box_dom"/>
</dbReference>
<protein>
    <recommendedName>
        <fullName evidence="1">F-box domain-containing protein</fullName>
    </recommendedName>
</protein>